<evidence type="ECO:0000313" key="3">
    <source>
        <dbReference type="EMBL" id="KAK9843845.1"/>
    </source>
</evidence>
<protein>
    <recommendedName>
        <fullName evidence="2">TOG domain-containing protein</fullName>
    </recommendedName>
</protein>
<reference evidence="3 4" key="1">
    <citation type="journal article" date="2024" name="Nat. Commun.">
        <title>Phylogenomics reveals the evolutionary origins of lichenization in chlorophyte algae.</title>
        <authorList>
            <person name="Puginier C."/>
            <person name="Libourel C."/>
            <person name="Otte J."/>
            <person name="Skaloud P."/>
            <person name="Haon M."/>
            <person name="Grisel S."/>
            <person name="Petersen M."/>
            <person name="Berrin J.G."/>
            <person name="Delaux P.M."/>
            <person name="Dal Grande F."/>
            <person name="Keller J."/>
        </authorList>
    </citation>
    <scope>NUCLEOTIDE SEQUENCE [LARGE SCALE GENOMIC DNA]</scope>
    <source>
        <strain evidence="3 4">SAG 245.80</strain>
    </source>
</reference>
<dbReference type="GO" id="GO:0000278">
    <property type="term" value="P:mitotic cell cycle"/>
    <property type="evidence" value="ECO:0007669"/>
    <property type="project" value="UniProtKB-ARBA"/>
</dbReference>
<evidence type="ECO:0000256" key="1">
    <source>
        <dbReference type="SAM" id="MobiDB-lite"/>
    </source>
</evidence>
<feature type="compositionally biased region" description="Low complexity" evidence="1">
    <location>
        <begin position="249"/>
        <end position="264"/>
    </location>
</feature>
<sequence length="1175" mass="120729">MLDWEQALDSLGSDDTAKSQQCLHQLQVYVDEHKLQRHQAGELAGAVSRLLSSTHIQVCQSALQLLHTLLLANPDLARTHLDAFLLEMLERLGDAKVPVRERAAALLAALLAGPNPELALARAAPAWAHRSWRVRAAMAAGAATAAANRVAVRLSDRQCSELLAEPAARLLDDPHSAAREAAAALLEALHAAGAAREVDEALADAGVRPAQLRELAARFGRGVRSGARRDSATTSELEAMSEAGSEATSQRSSPSRASDAPPAGRNGGAGRRGGYMDSGGVTACGALPAAAVVPVDSERQLRQELERLAGALAEGEEWTARIRALLRLEGLAAGAAAAGLAGALQDALRPLRDPLVAQLLDRRSAVARQACHVVAELAALLTTRFESYALAFLGALFKVVVITVQIMAESADACARALLWHCRSPRLLPPLCAAAAGDRSARLRQCTTEYLLLAVEGWDAAVMERSIDALEAAARASAGDAVAEVREALAAYTPGSHCQARVLAEAPAAARPAARRASGVASMIGATRAAVPTVGGQPGHAQASGPVGFNPYPNLQPTGEAARRGARRSVGGAALRVSLTGGASLTEELEAVMPRRVAAAPPPAGTAVPPAGMPGPFRAQRLPAPPPAARRPAAREPVLAEADHSEGEAAVAGHGVACDGGSGAHAAWEIDVSGGGGCGGGLAALLAAVTDASSDWKAKMEAFEALGGALRRGDLGVQADLPAHMDRLLALLLEHLGDAHLRVAGATLAALAAALAAGGRLFEPHLDRLMTPLFLRAADNKEALRRGAAQALAALPGAVAPDALLGALAGALAAARSTRAQIAVLDFFAVLARTRALAGDQPGATAVRLWAARAVAAALDKHAEVRRAAAASLEALHLHVDGGIVPALVSAAAPEARHALARTLQARTAGGASQSTLGPLLTPPPPPPRVFSDAGEAAAHLQEVMAALPRMGPDEQLRSLAGLAACIPAAAWPRFLAQAVDTLLRLIACGTAAQRADAVRALRDLAPILGPCQAPGSVPAAAPDVLPRLLPSLLLTACDPAREVALATDEALAAVAAHAPADACLPSLLACLPRQGHAPDPNPEPTQAAVRTLARVLRRMPAGEAAAALQPDLLPRLFQAFAHPAADVRKAVVFCLVDLWGVLGEALEPQLAPLAPSQRRLVAIYVERAAQRPSA</sequence>
<feature type="region of interest" description="Disordered" evidence="1">
    <location>
        <begin position="223"/>
        <end position="275"/>
    </location>
</feature>
<feature type="domain" description="TOG" evidence="2">
    <location>
        <begin position="297"/>
        <end position="540"/>
    </location>
</feature>
<dbReference type="Pfam" id="PF12348">
    <property type="entry name" value="CLASP_N"/>
    <property type="match status" value="1"/>
</dbReference>
<dbReference type="EMBL" id="JALJOU010000005">
    <property type="protein sequence ID" value="KAK9843845.1"/>
    <property type="molecule type" value="Genomic_DNA"/>
</dbReference>
<dbReference type="InterPro" id="IPR016024">
    <property type="entry name" value="ARM-type_fold"/>
</dbReference>
<dbReference type="GO" id="GO:0005881">
    <property type="term" value="C:cytoplasmic microtubule"/>
    <property type="evidence" value="ECO:0007669"/>
    <property type="project" value="TreeGrafter"/>
</dbReference>
<keyword evidence="4" id="KW-1185">Reference proteome</keyword>
<dbReference type="InterPro" id="IPR034085">
    <property type="entry name" value="TOG"/>
</dbReference>
<name>A0AAW1SDD6_9CHLO</name>
<feature type="domain" description="TOG" evidence="2">
    <location>
        <begin position="940"/>
        <end position="1175"/>
    </location>
</feature>
<feature type="region of interest" description="Disordered" evidence="1">
    <location>
        <begin position="532"/>
        <end position="567"/>
    </location>
</feature>
<dbReference type="GO" id="GO:0005819">
    <property type="term" value="C:spindle"/>
    <property type="evidence" value="ECO:0007669"/>
    <property type="project" value="UniProtKB-ARBA"/>
</dbReference>
<dbReference type="Proteomes" id="UP001445335">
    <property type="component" value="Unassembled WGS sequence"/>
</dbReference>
<dbReference type="Pfam" id="PF21040">
    <property type="entry name" value="CEP104-like_TOG"/>
    <property type="match status" value="1"/>
</dbReference>
<accession>A0AAW1SDD6</accession>
<dbReference type="GO" id="GO:0000226">
    <property type="term" value="P:microtubule cytoskeleton organization"/>
    <property type="evidence" value="ECO:0007669"/>
    <property type="project" value="TreeGrafter"/>
</dbReference>
<dbReference type="Gene3D" id="1.25.10.10">
    <property type="entry name" value="Leucine-rich Repeat Variant"/>
    <property type="match status" value="4"/>
</dbReference>
<dbReference type="PANTHER" id="PTHR21567">
    <property type="entry name" value="CLASP"/>
    <property type="match status" value="1"/>
</dbReference>
<dbReference type="InterPro" id="IPR011989">
    <property type="entry name" value="ARM-like"/>
</dbReference>
<dbReference type="GO" id="GO:0008017">
    <property type="term" value="F:microtubule binding"/>
    <property type="evidence" value="ECO:0007669"/>
    <property type="project" value="TreeGrafter"/>
</dbReference>
<gene>
    <name evidence="3" type="ORF">WJX81_008697</name>
</gene>
<evidence type="ECO:0000313" key="4">
    <source>
        <dbReference type="Proteomes" id="UP001445335"/>
    </source>
</evidence>
<evidence type="ECO:0000259" key="2">
    <source>
        <dbReference type="SMART" id="SM01349"/>
    </source>
</evidence>
<organism evidence="3 4">
    <name type="scientific">Elliptochloris bilobata</name>
    <dbReference type="NCBI Taxonomy" id="381761"/>
    <lineage>
        <taxon>Eukaryota</taxon>
        <taxon>Viridiplantae</taxon>
        <taxon>Chlorophyta</taxon>
        <taxon>core chlorophytes</taxon>
        <taxon>Trebouxiophyceae</taxon>
        <taxon>Trebouxiophyceae incertae sedis</taxon>
        <taxon>Elliptochloris clade</taxon>
        <taxon>Elliptochloris</taxon>
    </lineage>
</organism>
<dbReference type="SMART" id="SM01349">
    <property type="entry name" value="TOG"/>
    <property type="match status" value="4"/>
</dbReference>
<feature type="region of interest" description="Disordered" evidence="1">
    <location>
        <begin position="909"/>
        <end position="930"/>
    </location>
</feature>
<dbReference type="PANTHER" id="PTHR21567:SF9">
    <property type="entry name" value="CLIP-ASSOCIATING PROTEIN"/>
    <property type="match status" value="1"/>
</dbReference>
<dbReference type="InterPro" id="IPR024395">
    <property type="entry name" value="CLASP_N_dom"/>
</dbReference>
<feature type="domain" description="TOG" evidence="2">
    <location>
        <begin position="683"/>
        <end position="914"/>
    </location>
</feature>
<feature type="domain" description="TOG" evidence="2">
    <location>
        <begin position="1"/>
        <end position="228"/>
    </location>
</feature>
<comment type="caution">
    <text evidence="3">The sequence shown here is derived from an EMBL/GenBank/DDBJ whole genome shotgun (WGS) entry which is preliminary data.</text>
</comment>
<dbReference type="AlphaFoldDB" id="A0AAW1SDD6"/>
<proteinExistence type="predicted"/>
<dbReference type="SUPFAM" id="SSF48371">
    <property type="entry name" value="ARM repeat"/>
    <property type="match status" value="1"/>
</dbReference>
<feature type="compositionally biased region" description="Gly residues" evidence="1">
    <location>
        <begin position="265"/>
        <end position="275"/>
    </location>
</feature>